<sequence>MSPKFKPFAEGEPCPKQVLSLGFYRTGSRSLKEALTILGYKNVFHSSGIADPALMVGFGAAADDNIPSLPTYTGKTWTREQWDEYFGPCEALTDVTPYSLPMLRTYPEAKVILVHRDFDSWATSYLRTLAIPSSTGILAWLSGNIFEPVLGLHISQTLWKFYMGIFGVCDLRKARDRRVMRAGYDNHYDTIRRLVPPENLLDIKLEDLDWKPLCEFLGKDTPDVPFPRANESAVYQNGISRLHRLAFLGGLTKIAVGLTATGGVFAAAVWTSRRLIPRV</sequence>
<evidence type="ECO:0000313" key="3">
    <source>
        <dbReference type="Proteomes" id="UP000029964"/>
    </source>
</evidence>
<accession>A0A086SYZ0</accession>
<evidence type="ECO:0000313" key="2">
    <source>
        <dbReference type="EMBL" id="KFH42322.1"/>
    </source>
</evidence>
<dbReference type="PANTHER" id="PTHR36978:SF4">
    <property type="entry name" value="P-LOOP CONTAINING NUCLEOSIDE TRIPHOSPHATE HYDROLASE PROTEIN"/>
    <property type="match status" value="1"/>
</dbReference>
<dbReference type="Gene3D" id="3.40.50.300">
    <property type="entry name" value="P-loop containing nucleotide triphosphate hydrolases"/>
    <property type="match status" value="1"/>
</dbReference>
<keyword evidence="1" id="KW-1133">Transmembrane helix</keyword>
<dbReference type="Pfam" id="PF17784">
    <property type="entry name" value="Sulfotransfer_4"/>
    <property type="match status" value="1"/>
</dbReference>
<gene>
    <name evidence="2" type="ORF">ACRE_069290</name>
</gene>
<dbReference type="AlphaFoldDB" id="A0A086SYZ0"/>
<dbReference type="InterPro" id="IPR027417">
    <property type="entry name" value="P-loop_NTPase"/>
</dbReference>
<dbReference type="InterPro" id="IPR040632">
    <property type="entry name" value="Sulfotransfer_4"/>
</dbReference>
<reference evidence="3" key="1">
    <citation type="journal article" date="2014" name="Genome Announc.">
        <title>Genome sequence and annotation of Acremonium chrysogenum, producer of the beta-lactam antibiotic cephalosporin C.</title>
        <authorList>
            <person name="Terfehr D."/>
            <person name="Dahlmann T.A."/>
            <person name="Specht T."/>
            <person name="Zadra I."/>
            <person name="Kuernsteiner H."/>
            <person name="Kueck U."/>
        </authorList>
    </citation>
    <scope>NUCLEOTIDE SEQUENCE [LARGE SCALE GENOMIC DNA]</scope>
    <source>
        <strain evidence="3">ATCC 11550 / CBS 779.69 / DSM 880 / IAM 14645 / JCM 23072 / IMI 49137</strain>
    </source>
</reference>
<evidence type="ECO:0000256" key="1">
    <source>
        <dbReference type="SAM" id="Phobius"/>
    </source>
</evidence>
<dbReference type="PANTHER" id="PTHR36978">
    <property type="entry name" value="P-LOOP CONTAINING NUCLEOTIDE TRIPHOSPHATE HYDROLASE"/>
    <property type="match status" value="1"/>
</dbReference>
<dbReference type="OrthoDB" id="408152at2759"/>
<dbReference type="SUPFAM" id="SSF52540">
    <property type="entry name" value="P-loop containing nucleoside triphosphate hydrolases"/>
    <property type="match status" value="1"/>
</dbReference>
<keyword evidence="3" id="KW-1185">Reference proteome</keyword>
<dbReference type="Proteomes" id="UP000029964">
    <property type="component" value="Unassembled WGS sequence"/>
</dbReference>
<keyword evidence="1" id="KW-0812">Transmembrane</keyword>
<organism evidence="2 3">
    <name type="scientific">Hapsidospora chrysogenum (strain ATCC 11550 / CBS 779.69 / DSM 880 / IAM 14645 / JCM 23072 / IMI 49137)</name>
    <name type="common">Acremonium chrysogenum</name>
    <dbReference type="NCBI Taxonomy" id="857340"/>
    <lineage>
        <taxon>Eukaryota</taxon>
        <taxon>Fungi</taxon>
        <taxon>Dikarya</taxon>
        <taxon>Ascomycota</taxon>
        <taxon>Pezizomycotina</taxon>
        <taxon>Sordariomycetes</taxon>
        <taxon>Hypocreomycetidae</taxon>
        <taxon>Hypocreales</taxon>
        <taxon>Bionectriaceae</taxon>
        <taxon>Hapsidospora</taxon>
    </lineage>
</organism>
<dbReference type="HOGENOM" id="CLU_061199_0_1_1"/>
<comment type="caution">
    <text evidence="2">The sequence shown here is derived from an EMBL/GenBank/DDBJ whole genome shotgun (WGS) entry which is preliminary data.</text>
</comment>
<feature type="transmembrane region" description="Helical" evidence="1">
    <location>
        <begin position="245"/>
        <end position="270"/>
    </location>
</feature>
<dbReference type="EMBL" id="JPKY01000097">
    <property type="protein sequence ID" value="KFH42322.1"/>
    <property type="molecule type" value="Genomic_DNA"/>
</dbReference>
<keyword evidence="1" id="KW-0472">Membrane</keyword>
<dbReference type="STRING" id="857340.A0A086SYZ0"/>
<proteinExistence type="predicted"/>
<name>A0A086SYZ0_HAPC1</name>
<protein>
    <submittedName>
        <fullName evidence="2">Uncharacterized protein</fullName>
    </submittedName>
</protein>